<organism evidence="7 8">
    <name type="scientific">Tenuifilum thalassicum</name>
    <dbReference type="NCBI Taxonomy" id="2590900"/>
    <lineage>
        <taxon>Bacteria</taxon>
        <taxon>Pseudomonadati</taxon>
        <taxon>Bacteroidota</taxon>
        <taxon>Bacteroidia</taxon>
        <taxon>Bacteroidales</taxon>
        <taxon>Tenuifilaceae</taxon>
        <taxon>Tenuifilum</taxon>
    </lineage>
</organism>
<evidence type="ECO:0000256" key="4">
    <source>
        <dbReference type="ARBA" id="ARBA00022723"/>
    </source>
</evidence>
<evidence type="ECO:0000256" key="2">
    <source>
        <dbReference type="ARBA" id="ARBA00006706"/>
    </source>
</evidence>
<gene>
    <name evidence="7" type="ORF">FHG85_13045</name>
</gene>
<dbReference type="PANTHER" id="PTHR12001">
    <property type="entry name" value="GERANYLGERANYL PYROPHOSPHATE SYNTHASE"/>
    <property type="match status" value="1"/>
</dbReference>
<dbReference type="SFLD" id="SFLDS00005">
    <property type="entry name" value="Isoprenoid_Synthase_Type_I"/>
    <property type="match status" value="1"/>
</dbReference>
<dbReference type="KEGG" id="ttz:FHG85_13045"/>
<dbReference type="SUPFAM" id="SSF48576">
    <property type="entry name" value="Terpenoid synthases"/>
    <property type="match status" value="1"/>
</dbReference>
<evidence type="ECO:0000256" key="1">
    <source>
        <dbReference type="ARBA" id="ARBA00001946"/>
    </source>
</evidence>
<dbReference type="Gene3D" id="1.10.600.10">
    <property type="entry name" value="Farnesyl Diphosphate Synthase"/>
    <property type="match status" value="1"/>
</dbReference>
<dbReference type="CDD" id="cd00685">
    <property type="entry name" value="Trans_IPPS_HT"/>
    <property type="match status" value="1"/>
</dbReference>
<evidence type="ECO:0000256" key="6">
    <source>
        <dbReference type="RuleBase" id="RU004466"/>
    </source>
</evidence>
<dbReference type="SFLD" id="SFLDG01017">
    <property type="entry name" value="Polyprenyl_Transferase_Like"/>
    <property type="match status" value="1"/>
</dbReference>
<dbReference type="EMBL" id="CP041345">
    <property type="protein sequence ID" value="QKG81154.1"/>
    <property type="molecule type" value="Genomic_DNA"/>
</dbReference>
<dbReference type="InterPro" id="IPR008949">
    <property type="entry name" value="Isoprenoid_synthase_dom_sf"/>
</dbReference>
<dbReference type="PROSITE" id="PS00723">
    <property type="entry name" value="POLYPRENYL_SYNTHASE_1"/>
    <property type="match status" value="1"/>
</dbReference>
<keyword evidence="4" id="KW-0479">Metal-binding</keyword>
<evidence type="ECO:0000256" key="3">
    <source>
        <dbReference type="ARBA" id="ARBA00022679"/>
    </source>
</evidence>
<name>A0A7D4AYZ1_9BACT</name>
<evidence type="ECO:0000313" key="8">
    <source>
        <dbReference type="Proteomes" id="UP000500961"/>
    </source>
</evidence>
<dbReference type="GO" id="GO:0004659">
    <property type="term" value="F:prenyltransferase activity"/>
    <property type="evidence" value="ECO:0007669"/>
    <property type="project" value="InterPro"/>
</dbReference>
<dbReference type="GO" id="GO:0008299">
    <property type="term" value="P:isoprenoid biosynthetic process"/>
    <property type="evidence" value="ECO:0007669"/>
    <property type="project" value="InterPro"/>
</dbReference>
<dbReference type="AlphaFoldDB" id="A0A7D4AYZ1"/>
<sequence length="324" mass="36558">MYTLEEINSKITEAIKQVRLNKEPRNLYEPISYILGMGGKRIRPALLLAACNLYSDDIDNAIPASIAVEIFHNFTLVHDDIMDKATMRRGFETIHKRWNDNIAILSGDAMTILAYQYLNQIDKEVLPEVISIFNSFAIGICEGQQMDMDFETLEMVSKEDYLKMIELKTSVLLKGALQIGAVIGGASSDDIELIGEFGRTMGLAFQLQDDLLDTYGKSDVFGKRIGGDIISAKKTMLSIETYHKLDDTAKKEFLELYNRKDIEGNLKIQKVKEYFGMVKVKESIESLINEYFDKAQSSLNQLSVEPGRKIVLSNILSKLIGRES</sequence>
<dbReference type="InterPro" id="IPR000092">
    <property type="entry name" value="Polyprenyl_synt"/>
</dbReference>
<accession>A0A7D4AYZ1</accession>
<dbReference type="Pfam" id="PF00348">
    <property type="entry name" value="polyprenyl_synt"/>
    <property type="match status" value="1"/>
</dbReference>
<dbReference type="Proteomes" id="UP000500961">
    <property type="component" value="Chromosome"/>
</dbReference>
<protein>
    <submittedName>
        <fullName evidence="7">Polyprenyl synthetase family protein</fullName>
    </submittedName>
</protein>
<keyword evidence="5" id="KW-0460">Magnesium</keyword>
<proteinExistence type="inferred from homology"/>
<keyword evidence="8" id="KW-1185">Reference proteome</keyword>
<keyword evidence="3 6" id="KW-0808">Transferase</keyword>
<dbReference type="PROSITE" id="PS00444">
    <property type="entry name" value="POLYPRENYL_SYNTHASE_2"/>
    <property type="match status" value="1"/>
</dbReference>
<dbReference type="RefSeq" id="WP_173076634.1">
    <property type="nucleotide sequence ID" value="NZ_CP041345.1"/>
</dbReference>
<dbReference type="GO" id="GO:0046872">
    <property type="term" value="F:metal ion binding"/>
    <property type="evidence" value="ECO:0007669"/>
    <property type="project" value="UniProtKB-KW"/>
</dbReference>
<reference evidence="7 8" key="1">
    <citation type="submission" date="2019-07" db="EMBL/GenBank/DDBJ databases">
        <title>Thalassofilum flectens gen. nov., sp. nov., a novel moderate thermophilic anaerobe from a shallow sea hot spring in Kunashir Island (Russia), representing a new family in the order Bacteroidales, and proposal of Thalassofilacea fam. nov.</title>
        <authorList>
            <person name="Kochetkova T.V."/>
            <person name="Podosokorskaya O.A."/>
            <person name="Novikov A."/>
            <person name="Elcheninov A.G."/>
            <person name="Toshchakov S.V."/>
            <person name="Kublanov I.V."/>
        </authorList>
    </citation>
    <scope>NUCLEOTIDE SEQUENCE [LARGE SCALE GENOMIC DNA]</scope>
    <source>
        <strain evidence="7 8">38-H</strain>
    </source>
</reference>
<dbReference type="PANTHER" id="PTHR12001:SF85">
    <property type="entry name" value="SHORT CHAIN ISOPRENYL DIPHOSPHATE SYNTHASE"/>
    <property type="match status" value="1"/>
</dbReference>
<evidence type="ECO:0000256" key="5">
    <source>
        <dbReference type="ARBA" id="ARBA00022842"/>
    </source>
</evidence>
<evidence type="ECO:0000313" key="7">
    <source>
        <dbReference type="EMBL" id="QKG81154.1"/>
    </source>
</evidence>
<dbReference type="InterPro" id="IPR033749">
    <property type="entry name" value="Polyprenyl_synt_CS"/>
</dbReference>
<comment type="similarity">
    <text evidence="2 6">Belongs to the FPP/GGPP synthase family.</text>
</comment>
<comment type="cofactor">
    <cofactor evidence="1">
        <name>Mg(2+)</name>
        <dbReference type="ChEBI" id="CHEBI:18420"/>
    </cofactor>
</comment>